<dbReference type="SMART" id="SM00220">
    <property type="entry name" value="S_TKc"/>
    <property type="match status" value="1"/>
</dbReference>
<dbReference type="OrthoDB" id="4062651at2759"/>
<name>A0A9P4HJ43_9PLEO</name>
<dbReference type="Proteomes" id="UP000799777">
    <property type="component" value="Unassembled WGS sequence"/>
</dbReference>
<dbReference type="GO" id="GO:0005634">
    <property type="term" value="C:nucleus"/>
    <property type="evidence" value="ECO:0007669"/>
    <property type="project" value="TreeGrafter"/>
</dbReference>
<dbReference type="Pfam" id="PF00069">
    <property type="entry name" value="Pkinase"/>
    <property type="match status" value="1"/>
</dbReference>
<keyword evidence="3" id="KW-1185">Reference proteome</keyword>
<evidence type="ECO:0000259" key="1">
    <source>
        <dbReference type="PROSITE" id="PS50011"/>
    </source>
</evidence>
<dbReference type="GO" id="GO:0005524">
    <property type="term" value="F:ATP binding"/>
    <property type="evidence" value="ECO:0007669"/>
    <property type="project" value="InterPro"/>
</dbReference>
<proteinExistence type="predicted"/>
<organism evidence="2 3">
    <name type="scientific">Setomelanomma holmii</name>
    <dbReference type="NCBI Taxonomy" id="210430"/>
    <lineage>
        <taxon>Eukaryota</taxon>
        <taxon>Fungi</taxon>
        <taxon>Dikarya</taxon>
        <taxon>Ascomycota</taxon>
        <taxon>Pezizomycotina</taxon>
        <taxon>Dothideomycetes</taxon>
        <taxon>Pleosporomycetidae</taxon>
        <taxon>Pleosporales</taxon>
        <taxon>Pleosporineae</taxon>
        <taxon>Phaeosphaeriaceae</taxon>
        <taxon>Setomelanomma</taxon>
    </lineage>
</organism>
<feature type="domain" description="Protein kinase" evidence="1">
    <location>
        <begin position="1"/>
        <end position="302"/>
    </location>
</feature>
<dbReference type="InterPro" id="IPR008271">
    <property type="entry name" value="Ser/Thr_kinase_AS"/>
</dbReference>
<dbReference type="InterPro" id="IPR000719">
    <property type="entry name" value="Prot_kinase_dom"/>
</dbReference>
<reference evidence="2" key="1">
    <citation type="journal article" date="2020" name="Stud. Mycol.">
        <title>101 Dothideomycetes genomes: a test case for predicting lifestyles and emergence of pathogens.</title>
        <authorList>
            <person name="Haridas S."/>
            <person name="Albert R."/>
            <person name="Binder M."/>
            <person name="Bloem J."/>
            <person name="Labutti K."/>
            <person name="Salamov A."/>
            <person name="Andreopoulos B."/>
            <person name="Baker S."/>
            <person name="Barry K."/>
            <person name="Bills G."/>
            <person name="Bluhm B."/>
            <person name="Cannon C."/>
            <person name="Castanera R."/>
            <person name="Culley D."/>
            <person name="Daum C."/>
            <person name="Ezra D."/>
            <person name="Gonzalez J."/>
            <person name="Henrissat B."/>
            <person name="Kuo A."/>
            <person name="Liang C."/>
            <person name="Lipzen A."/>
            <person name="Lutzoni F."/>
            <person name="Magnuson J."/>
            <person name="Mondo S."/>
            <person name="Nolan M."/>
            <person name="Ohm R."/>
            <person name="Pangilinan J."/>
            <person name="Park H.-J."/>
            <person name="Ramirez L."/>
            <person name="Alfaro M."/>
            <person name="Sun H."/>
            <person name="Tritt A."/>
            <person name="Yoshinaga Y."/>
            <person name="Zwiers L.-H."/>
            <person name="Turgeon B."/>
            <person name="Goodwin S."/>
            <person name="Spatafora J."/>
            <person name="Crous P."/>
            <person name="Grigoriev I."/>
        </authorList>
    </citation>
    <scope>NUCLEOTIDE SEQUENCE</scope>
    <source>
        <strain evidence="2">CBS 110217</strain>
    </source>
</reference>
<dbReference type="PANTHER" id="PTHR44167">
    <property type="entry name" value="OVARIAN-SPECIFIC SERINE/THREONINE-PROTEIN KINASE LOK-RELATED"/>
    <property type="match status" value="1"/>
</dbReference>
<sequence length="318" mass="35928">MSEDTLGRGQTGIIDSVRCCRIQLARKKIICNRHLKKEDAVLEVAHLQRLQHSHVVRVVGTYTLRKTLVILLYPVAEWDLEAFMDEYLDLLTEKTWQLSSLTFTDTLITFIGCLSTAICFIHEQNIKHMDIKPKNLLVRRQRGAPSYKIYVADFGIARAYMSAAESETDSPISLTRIYEAPEVALQDKRDFSADIFSLGRVFMEMLATVYSFLVFPNLSGLPDERQRLLELRKASSGNPAFHANIDVVTQWRREIFGAQCPGWLDGSSRMPREVADFFASMIVPEPTSRPSASLLKKLSADIRCSECDSGPDAFEAAE</sequence>
<dbReference type="GO" id="GO:0004674">
    <property type="term" value="F:protein serine/threonine kinase activity"/>
    <property type="evidence" value="ECO:0007669"/>
    <property type="project" value="TreeGrafter"/>
</dbReference>
<keyword evidence="2" id="KW-0808">Transferase</keyword>
<keyword evidence="2" id="KW-0418">Kinase</keyword>
<comment type="caution">
    <text evidence="2">The sequence shown here is derived from an EMBL/GenBank/DDBJ whole genome shotgun (WGS) entry which is preliminary data.</text>
</comment>
<dbReference type="CDD" id="cd00180">
    <property type="entry name" value="PKc"/>
    <property type="match status" value="1"/>
</dbReference>
<evidence type="ECO:0000313" key="3">
    <source>
        <dbReference type="Proteomes" id="UP000799777"/>
    </source>
</evidence>
<protein>
    <submittedName>
        <fullName evidence="2">Kinase-like protein</fullName>
    </submittedName>
</protein>
<accession>A0A9P4HJ43</accession>
<dbReference type="Gene3D" id="3.30.200.20">
    <property type="entry name" value="Phosphorylase Kinase, domain 1"/>
    <property type="match status" value="1"/>
</dbReference>
<dbReference type="AlphaFoldDB" id="A0A9P4HJ43"/>
<gene>
    <name evidence="2" type="ORF">EK21DRAFT_55007</name>
</gene>
<dbReference type="PROSITE" id="PS00108">
    <property type="entry name" value="PROTEIN_KINASE_ST"/>
    <property type="match status" value="1"/>
</dbReference>
<dbReference type="GO" id="GO:0044773">
    <property type="term" value="P:mitotic DNA damage checkpoint signaling"/>
    <property type="evidence" value="ECO:0007669"/>
    <property type="project" value="TreeGrafter"/>
</dbReference>
<evidence type="ECO:0000313" key="2">
    <source>
        <dbReference type="EMBL" id="KAF2035179.1"/>
    </source>
</evidence>
<dbReference type="PROSITE" id="PS50011">
    <property type="entry name" value="PROTEIN_KINASE_DOM"/>
    <property type="match status" value="1"/>
</dbReference>
<dbReference type="SUPFAM" id="SSF56112">
    <property type="entry name" value="Protein kinase-like (PK-like)"/>
    <property type="match status" value="1"/>
</dbReference>
<dbReference type="InterPro" id="IPR011009">
    <property type="entry name" value="Kinase-like_dom_sf"/>
</dbReference>
<dbReference type="Gene3D" id="1.10.510.10">
    <property type="entry name" value="Transferase(Phosphotransferase) domain 1"/>
    <property type="match status" value="1"/>
</dbReference>
<dbReference type="PANTHER" id="PTHR44167:SF30">
    <property type="entry name" value="PHOSPHORYLASE KINASE"/>
    <property type="match status" value="1"/>
</dbReference>
<dbReference type="EMBL" id="ML978158">
    <property type="protein sequence ID" value="KAF2035179.1"/>
    <property type="molecule type" value="Genomic_DNA"/>
</dbReference>